<dbReference type="AlphaFoldDB" id="A0AAE2ZZL7"/>
<gene>
    <name evidence="2" type="ORF">LKD75_12745</name>
</gene>
<dbReference type="InterPro" id="IPR052762">
    <property type="entry name" value="PCW_deacetylase/CE"/>
</dbReference>
<dbReference type="GO" id="GO:0052689">
    <property type="term" value="F:carboxylic ester hydrolase activity"/>
    <property type="evidence" value="ECO:0007669"/>
    <property type="project" value="InterPro"/>
</dbReference>
<keyword evidence="3" id="KW-1185">Reference proteome</keyword>
<feature type="domain" description="SGNH hydrolase-type esterase" evidence="1">
    <location>
        <begin position="137"/>
        <end position="348"/>
    </location>
</feature>
<dbReference type="Gene3D" id="3.40.50.1110">
    <property type="entry name" value="SGNH hydrolase"/>
    <property type="match status" value="1"/>
</dbReference>
<organism evidence="2 3">
    <name type="scientific">Waltera acetigignens</name>
    <dbReference type="NCBI Taxonomy" id="2981769"/>
    <lineage>
        <taxon>Bacteria</taxon>
        <taxon>Bacillati</taxon>
        <taxon>Bacillota</taxon>
        <taxon>Clostridia</taxon>
        <taxon>Lachnospirales</taxon>
        <taxon>Lachnospiraceae</taxon>
        <taxon>Waltera</taxon>
    </lineage>
</organism>
<proteinExistence type="predicted"/>
<reference evidence="2 3" key="1">
    <citation type="submission" date="2021-10" db="EMBL/GenBank/DDBJ databases">
        <title>Anaerobic single-cell dispensing facilitates the cultivation of human gut bacteria.</title>
        <authorList>
            <person name="Afrizal A."/>
        </authorList>
    </citation>
    <scope>NUCLEOTIDE SEQUENCE [LARGE SCALE GENOMIC DNA]</scope>
    <source>
        <strain evidence="2 3">CLA-AA-H273</strain>
    </source>
</reference>
<name>A0AAE2ZZL7_9FIRM</name>
<dbReference type="RefSeq" id="WP_227733605.1">
    <property type="nucleotide sequence ID" value="NZ_JAJEPV010000033.1"/>
</dbReference>
<evidence type="ECO:0000313" key="2">
    <source>
        <dbReference type="EMBL" id="MCC2120446.1"/>
    </source>
</evidence>
<evidence type="ECO:0000259" key="1">
    <source>
        <dbReference type="Pfam" id="PF13472"/>
    </source>
</evidence>
<accession>A0AAE2ZZL7</accession>
<comment type="caution">
    <text evidence="2">The sequence shown here is derived from an EMBL/GenBank/DDBJ whole genome shotgun (WGS) entry which is preliminary data.</text>
</comment>
<dbReference type="PANTHER" id="PTHR37834:SF2">
    <property type="entry name" value="ESTERASE, SGNH HYDROLASE-TYPE"/>
    <property type="match status" value="1"/>
</dbReference>
<dbReference type="InterPro" id="IPR037461">
    <property type="entry name" value="CtCE2-like_dom"/>
</dbReference>
<dbReference type="InterPro" id="IPR036514">
    <property type="entry name" value="SGNH_hydro_sf"/>
</dbReference>
<dbReference type="Pfam" id="PF13472">
    <property type="entry name" value="Lipase_GDSL_2"/>
    <property type="match status" value="1"/>
</dbReference>
<dbReference type="CDD" id="cd01831">
    <property type="entry name" value="Endoglucanase_E_like"/>
    <property type="match status" value="1"/>
</dbReference>
<evidence type="ECO:0000313" key="3">
    <source>
        <dbReference type="Proteomes" id="UP001197795"/>
    </source>
</evidence>
<protein>
    <submittedName>
        <fullName evidence="2">GDSL-type esterase/lipase family protein</fullName>
    </submittedName>
</protein>
<sequence>MEQQKKIISIADLPQVRVLGRTTGKDVINLFWTGSGIEFLYTGSELWLEVNADYDTMEPWLAVELNGAQISRFPVNKGKNEVCLFRGMTVGKTKHVRILKEVQAMHQDPLHMIQILGLQYGDGEFLVLPDPEYRLEFVGDSITSGEGTMGPVGEEDWISAFFSAENTYPRMVSDALSAEYRVVSQSGWGIVTGWDGIVENKIPPYYKQVCGLLTGERNASLGALEDYDFKAWQPDAVIINLGTNDATAIQSAAELVREWAGTRDIKEVKKILTTAIRDFLKAVRDCNPEAQIIWGYGMLGDNFLPVIREAVETYAEQTVDTRIHFLQLPNTTPDTVGSRLHPGVKAHRKAAQVIEKYLLELFKQ</sequence>
<dbReference type="InterPro" id="IPR013830">
    <property type="entry name" value="SGNH_hydro"/>
</dbReference>
<dbReference type="EMBL" id="JAJEPV010000033">
    <property type="protein sequence ID" value="MCC2120446.1"/>
    <property type="molecule type" value="Genomic_DNA"/>
</dbReference>
<dbReference type="PANTHER" id="PTHR37834">
    <property type="entry name" value="GDSL-LIKE LIPASE/ACYLHYDROLASE DOMAIN PROTEIN (AFU_ORTHOLOGUE AFUA_2G00620)"/>
    <property type="match status" value="1"/>
</dbReference>
<dbReference type="Proteomes" id="UP001197795">
    <property type="component" value="Unassembled WGS sequence"/>
</dbReference>
<dbReference type="SUPFAM" id="SSF52266">
    <property type="entry name" value="SGNH hydrolase"/>
    <property type="match status" value="1"/>
</dbReference>
<dbReference type="Gene3D" id="2.60.120.260">
    <property type="entry name" value="Galactose-binding domain-like"/>
    <property type="match status" value="1"/>
</dbReference>